<dbReference type="GO" id="GO:0005737">
    <property type="term" value="C:cytoplasm"/>
    <property type="evidence" value="ECO:0007669"/>
    <property type="project" value="TreeGrafter"/>
</dbReference>
<protein>
    <recommendedName>
        <fullName evidence="4">Disease resistance R13L4/SHOC-2-like LRR domain-containing protein</fullName>
    </recommendedName>
</protein>
<gene>
    <name evidence="5" type="ORF">PCAL00307_LOCUS9371</name>
    <name evidence="6" type="ORF">PECAL_5P19700</name>
</gene>
<evidence type="ECO:0000313" key="7">
    <source>
        <dbReference type="Proteomes" id="UP000789595"/>
    </source>
</evidence>
<reference evidence="5" key="1">
    <citation type="submission" date="2021-01" db="EMBL/GenBank/DDBJ databases">
        <authorList>
            <person name="Corre E."/>
            <person name="Pelletier E."/>
            <person name="Niang G."/>
            <person name="Scheremetjew M."/>
            <person name="Finn R."/>
            <person name="Kale V."/>
            <person name="Holt S."/>
            <person name="Cochrane G."/>
            <person name="Meng A."/>
            <person name="Brown T."/>
            <person name="Cohen L."/>
        </authorList>
    </citation>
    <scope>NUCLEOTIDE SEQUENCE</scope>
    <source>
        <strain evidence="5">CCMP1756</strain>
    </source>
</reference>
<dbReference type="Pfam" id="PF23598">
    <property type="entry name" value="LRR_14"/>
    <property type="match status" value="1"/>
</dbReference>
<dbReference type="PANTHER" id="PTHR48051">
    <property type="match status" value="1"/>
</dbReference>
<dbReference type="EMBL" id="CAKKNE010000005">
    <property type="protein sequence ID" value="CAH0377419.1"/>
    <property type="molecule type" value="Genomic_DNA"/>
</dbReference>
<dbReference type="InterPro" id="IPR001611">
    <property type="entry name" value="Leu-rich_rpt"/>
</dbReference>
<dbReference type="AlphaFoldDB" id="A0A7S4E6V0"/>
<dbReference type="InterPro" id="IPR003591">
    <property type="entry name" value="Leu-rich_rpt_typical-subtyp"/>
</dbReference>
<dbReference type="Proteomes" id="UP000789595">
    <property type="component" value="Unassembled WGS sequence"/>
</dbReference>
<name>A0A7S4E6V0_9STRA</name>
<dbReference type="Gene3D" id="3.80.10.10">
    <property type="entry name" value="Ribonuclease Inhibitor"/>
    <property type="match status" value="1"/>
</dbReference>
<dbReference type="PROSITE" id="PS51450">
    <property type="entry name" value="LRR"/>
    <property type="match status" value="1"/>
</dbReference>
<dbReference type="PANTHER" id="PTHR48051:SF1">
    <property type="entry name" value="RAS SUPPRESSOR PROTEIN 1"/>
    <property type="match status" value="1"/>
</dbReference>
<dbReference type="SMART" id="SM00369">
    <property type="entry name" value="LRR_TYP"/>
    <property type="match status" value="3"/>
</dbReference>
<keyword evidence="1" id="KW-0433">Leucine-rich repeat</keyword>
<evidence type="ECO:0000256" key="2">
    <source>
        <dbReference type="ARBA" id="ARBA00022737"/>
    </source>
</evidence>
<dbReference type="InterPro" id="IPR055414">
    <property type="entry name" value="LRR_R13L4/SHOC2-like"/>
</dbReference>
<feature type="coiled-coil region" evidence="3">
    <location>
        <begin position="185"/>
        <end position="222"/>
    </location>
</feature>
<dbReference type="InterPro" id="IPR050216">
    <property type="entry name" value="LRR_domain-containing"/>
</dbReference>
<evidence type="ECO:0000256" key="3">
    <source>
        <dbReference type="SAM" id="Coils"/>
    </source>
</evidence>
<feature type="domain" description="Disease resistance R13L4/SHOC-2-like LRR" evidence="4">
    <location>
        <begin position="38"/>
        <end position="130"/>
    </location>
</feature>
<evidence type="ECO:0000313" key="5">
    <source>
        <dbReference type="EMBL" id="CAE0693935.1"/>
    </source>
</evidence>
<dbReference type="EMBL" id="HBIW01010975">
    <property type="protein sequence ID" value="CAE0693935.1"/>
    <property type="molecule type" value="Transcribed_RNA"/>
</dbReference>
<reference evidence="6" key="2">
    <citation type="submission" date="2021-11" db="EMBL/GenBank/DDBJ databases">
        <authorList>
            <consortium name="Genoscope - CEA"/>
            <person name="William W."/>
        </authorList>
    </citation>
    <scope>NUCLEOTIDE SEQUENCE</scope>
</reference>
<evidence type="ECO:0000256" key="1">
    <source>
        <dbReference type="ARBA" id="ARBA00022614"/>
    </source>
</evidence>
<dbReference type="SMART" id="SM00364">
    <property type="entry name" value="LRR_BAC"/>
    <property type="match status" value="4"/>
</dbReference>
<dbReference type="SUPFAM" id="SSF52058">
    <property type="entry name" value="L domain-like"/>
    <property type="match status" value="1"/>
</dbReference>
<dbReference type="OrthoDB" id="44077at2759"/>
<keyword evidence="7" id="KW-1185">Reference proteome</keyword>
<sequence length="242" mass="27909">MIDEDELDEVEEGLVDLAMRGWRTLDEHPLDPRSKRVQLEHNELSTLPKTIGTLEFMWKLDVSHNRLEALPRTIGKCTRLRILNVDHNYLEDIPKELGSCFFLEELNAEHNSLVTVPASLGSLQQLRELRLKHNRLETLPVEIGGLDTLEVLDCSENDQLAMVPQKLRDDSEMVKFVIRLHYDTLRHITQIKENYKDVKDALQRQEHANLRLRDAIEQCKADKEAIIESLVPDEVADTCTVS</sequence>
<proteinExistence type="predicted"/>
<organism evidence="5">
    <name type="scientific">Pelagomonas calceolata</name>
    <dbReference type="NCBI Taxonomy" id="35677"/>
    <lineage>
        <taxon>Eukaryota</taxon>
        <taxon>Sar</taxon>
        <taxon>Stramenopiles</taxon>
        <taxon>Ochrophyta</taxon>
        <taxon>Pelagophyceae</taxon>
        <taxon>Pelagomonadales</taxon>
        <taxon>Pelagomonadaceae</taxon>
        <taxon>Pelagomonas</taxon>
    </lineage>
</organism>
<keyword evidence="2" id="KW-0677">Repeat</keyword>
<accession>A0A7S4E6V0</accession>
<evidence type="ECO:0000313" key="6">
    <source>
        <dbReference type="EMBL" id="CAH0377419.1"/>
    </source>
</evidence>
<evidence type="ECO:0000259" key="4">
    <source>
        <dbReference type="Pfam" id="PF23598"/>
    </source>
</evidence>
<keyword evidence="3" id="KW-0175">Coiled coil</keyword>
<dbReference type="InterPro" id="IPR032675">
    <property type="entry name" value="LRR_dom_sf"/>
</dbReference>